<sequence length="57" mass="6489">MEHEPQLKIEFQEDSDVTNGKDAVWLTGPDFGDFVKEAWHPIAPFTKAIESFVKAIK</sequence>
<keyword evidence="2" id="KW-1185">Reference proteome</keyword>
<dbReference type="AlphaFoldDB" id="A0AAV1S4V8"/>
<gene>
    <name evidence="1" type="ORF">DCAF_LOCUS18610</name>
</gene>
<comment type="caution">
    <text evidence="1">The sequence shown here is derived from an EMBL/GenBank/DDBJ whole genome shotgun (WGS) entry which is preliminary data.</text>
</comment>
<evidence type="ECO:0000313" key="2">
    <source>
        <dbReference type="Proteomes" id="UP001314170"/>
    </source>
</evidence>
<organism evidence="1 2">
    <name type="scientific">Dovyalis caffra</name>
    <dbReference type="NCBI Taxonomy" id="77055"/>
    <lineage>
        <taxon>Eukaryota</taxon>
        <taxon>Viridiplantae</taxon>
        <taxon>Streptophyta</taxon>
        <taxon>Embryophyta</taxon>
        <taxon>Tracheophyta</taxon>
        <taxon>Spermatophyta</taxon>
        <taxon>Magnoliopsida</taxon>
        <taxon>eudicotyledons</taxon>
        <taxon>Gunneridae</taxon>
        <taxon>Pentapetalae</taxon>
        <taxon>rosids</taxon>
        <taxon>fabids</taxon>
        <taxon>Malpighiales</taxon>
        <taxon>Salicaceae</taxon>
        <taxon>Flacourtieae</taxon>
        <taxon>Dovyalis</taxon>
    </lineage>
</organism>
<dbReference type="Proteomes" id="UP001314170">
    <property type="component" value="Unassembled WGS sequence"/>
</dbReference>
<accession>A0AAV1S4V8</accession>
<name>A0AAV1S4V8_9ROSI</name>
<dbReference type="EMBL" id="CAWUPB010001173">
    <property type="protein sequence ID" value="CAK7345947.1"/>
    <property type="molecule type" value="Genomic_DNA"/>
</dbReference>
<protein>
    <submittedName>
        <fullName evidence="1">Uncharacterized protein</fullName>
    </submittedName>
</protein>
<evidence type="ECO:0000313" key="1">
    <source>
        <dbReference type="EMBL" id="CAK7345947.1"/>
    </source>
</evidence>
<reference evidence="1 2" key="1">
    <citation type="submission" date="2024-01" db="EMBL/GenBank/DDBJ databases">
        <authorList>
            <person name="Waweru B."/>
        </authorList>
    </citation>
    <scope>NUCLEOTIDE SEQUENCE [LARGE SCALE GENOMIC DNA]</scope>
</reference>
<proteinExistence type="predicted"/>